<gene>
    <name evidence="1" type="ORF">ACFOU2_15305</name>
</gene>
<accession>A0ABV8B3E1</accession>
<reference evidence="2" key="1">
    <citation type="journal article" date="2019" name="Int. J. Syst. Evol. Microbiol.">
        <title>The Global Catalogue of Microorganisms (GCM) 10K type strain sequencing project: providing services to taxonomists for standard genome sequencing and annotation.</title>
        <authorList>
            <consortium name="The Broad Institute Genomics Platform"/>
            <consortium name="The Broad Institute Genome Sequencing Center for Infectious Disease"/>
            <person name="Wu L."/>
            <person name="Ma J."/>
        </authorList>
    </citation>
    <scope>NUCLEOTIDE SEQUENCE [LARGE SCALE GENOMIC DNA]</scope>
    <source>
        <strain evidence="2">CCUG 61889</strain>
    </source>
</reference>
<protein>
    <submittedName>
        <fullName evidence="1">Uncharacterized protein</fullName>
    </submittedName>
</protein>
<dbReference type="RefSeq" id="WP_377916538.1">
    <property type="nucleotide sequence ID" value="NZ_JBHRZT010000067.1"/>
</dbReference>
<name>A0ABV8B3E1_9BACI</name>
<sequence>MLEDRNVRKDSQFSEVLRYQQQWRYESAQKNNRKESEFQENLLQALNRIETKLDILLMQRGK</sequence>
<organism evidence="1 2">
    <name type="scientific">Bacillus songklensis</name>
    <dbReference type="NCBI Taxonomy" id="1069116"/>
    <lineage>
        <taxon>Bacteria</taxon>
        <taxon>Bacillati</taxon>
        <taxon>Bacillota</taxon>
        <taxon>Bacilli</taxon>
        <taxon>Bacillales</taxon>
        <taxon>Bacillaceae</taxon>
        <taxon>Bacillus</taxon>
    </lineage>
</organism>
<comment type="caution">
    <text evidence="1">The sequence shown here is derived from an EMBL/GenBank/DDBJ whole genome shotgun (WGS) entry which is preliminary data.</text>
</comment>
<dbReference type="Proteomes" id="UP001595752">
    <property type="component" value="Unassembled WGS sequence"/>
</dbReference>
<evidence type="ECO:0000313" key="1">
    <source>
        <dbReference type="EMBL" id="MFC3884756.1"/>
    </source>
</evidence>
<evidence type="ECO:0000313" key="2">
    <source>
        <dbReference type="Proteomes" id="UP001595752"/>
    </source>
</evidence>
<proteinExistence type="predicted"/>
<dbReference type="EMBL" id="JBHRZT010000067">
    <property type="protein sequence ID" value="MFC3884756.1"/>
    <property type="molecule type" value="Genomic_DNA"/>
</dbReference>
<keyword evidence="2" id="KW-1185">Reference proteome</keyword>